<protein>
    <submittedName>
        <fullName evidence="4">Extracellular solute-binding protein, family 5 Middle</fullName>
    </submittedName>
</protein>
<dbReference type="Gene3D" id="3.10.105.10">
    <property type="entry name" value="Dipeptide-binding Protein, Domain 3"/>
    <property type="match status" value="1"/>
</dbReference>
<dbReference type="GO" id="GO:1904680">
    <property type="term" value="F:peptide transmembrane transporter activity"/>
    <property type="evidence" value="ECO:0007669"/>
    <property type="project" value="TreeGrafter"/>
</dbReference>
<feature type="domain" description="Solute-binding protein family 5" evidence="3">
    <location>
        <begin position="66"/>
        <end position="374"/>
    </location>
</feature>
<reference evidence="5" key="1">
    <citation type="submission" date="2016-10" db="EMBL/GenBank/DDBJ databases">
        <authorList>
            <person name="Varghese N."/>
            <person name="Submissions S."/>
        </authorList>
    </citation>
    <scope>NUCLEOTIDE SEQUENCE [LARGE SCALE GENOMIC DNA]</scope>
    <source>
        <strain evidence="5">CGMCC 1.7715</strain>
    </source>
</reference>
<proteinExistence type="inferred from homology"/>
<name>A0A1I5L3I2_9SPHN</name>
<evidence type="ECO:0000313" key="5">
    <source>
        <dbReference type="Proteomes" id="UP000199331"/>
    </source>
</evidence>
<dbReference type="InterPro" id="IPR039424">
    <property type="entry name" value="SBP_5"/>
</dbReference>
<dbReference type="Pfam" id="PF00496">
    <property type="entry name" value="SBP_bac_5"/>
    <property type="match status" value="1"/>
</dbReference>
<dbReference type="GO" id="GO:0015833">
    <property type="term" value="P:peptide transport"/>
    <property type="evidence" value="ECO:0007669"/>
    <property type="project" value="TreeGrafter"/>
</dbReference>
<gene>
    <name evidence="4" type="ORF">SAMN04488060_0719</name>
</gene>
<evidence type="ECO:0000256" key="2">
    <source>
        <dbReference type="ARBA" id="ARBA00005695"/>
    </source>
</evidence>
<comment type="subcellular location">
    <subcellularLocation>
        <location evidence="1">Periplasm</location>
    </subcellularLocation>
</comment>
<dbReference type="PROSITE" id="PS51257">
    <property type="entry name" value="PROKAR_LIPOPROTEIN"/>
    <property type="match status" value="1"/>
</dbReference>
<accession>A0A1I5L3I2</accession>
<dbReference type="PANTHER" id="PTHR30290">
    <property type="entry name" value="PERIPLASMIC BINDING COMPONENT OF ABC TRANSPORTER"/>
    <property type="match status" value="1"/>
</dbReference>
<evidence type="ECO:0000256" key="1">
    <source>
        <dbReference type="ARBA" id="ARBA00004418"/>
    </source>
</evidence>
<dbReference type="InterPro" id="IPR000914">
    <property type="entry name" value="SBP_5_dom"/>
</dbReference>
<dbReference type="EMBL" id="FOWZ01000001">
    <property type="protein sequence ID" value="SFO91857.1"/>
    <property type="molecule type" value="Genomic_DNA"/>
</dbReference>
<dbReference type="RefSeq" id="WP_090477335.1">
    <property type="nucleotide sequence ID" value="NZ_FOWZ01000001.1"/>
</dbReference>
<dbReference type="Gene3D" id="3.90.76.10">
    <property type="entry name" value="Dipeptide-binding Protein, Domain 1"/>
    <property type="match status" value="1"/>
</dbReference>
<keyword evidence="5" id="KW-1185">Reference proteome</keyword>
<organism evidence="4 5">
    <name type="scientific">Qipengyuania nanhaisediminis</name>
    <dbReference type="NCBI Taxonomy" id="604088"/>
    <lineage>
        <taxon>Bacteria</taxon>
        <taxon>Pseudomonadati</taxon>
        <taxon>Pseudomonadota</taxon>
        <taxon>Alphaproteobacteria</taxon>
        <taxon>Sphingomonadales</taxon>
        <taxon>Erythrobacteraceae</taxon>
        <taxon>Qipengyuania</taxon>
    </lineage>
</organism>
<comment type="similarity">
    <text evidence="2">Belongs to the bacterial solute-binding protein 5 family.</text>
</comment>
<dbReference type="STRING" id="604088.SAMN04488060_0719"/>
<dbReference type="Proteomes" id="UP000199331">
    <property type="component" value="Unassembled WGS sequence"/>
</dbReference>
<sequence length="486" mass="52696">MRFPAALIAILALAACDNREDDGVVDVAFIGAPSDAFETGLRIGPAAQHIRAATHQGLVRLNSDGQVVPAIAERWIVTDDGKSYIFRITEFDLPDGSRLTANSVRDSLVRTLSRLEGTSLGLDLAKVADVRAMTGRVVEIRLKSAMPGLLQLLAQPELGIAGEFARTGPLVAARSDDAVNLEVMPPEQRGLPPQQDWEEGLRSIRFQSVSAEEAAQGFAQNRYDLMLGGRMQDLPLASTSTFARASVRLDSAVGLLGFDVIRREGFLASSENREAIALAIDRGAIASALSIEGWNASNRIVPDDLPATVARAPARWDGLSLDQRRSRAAQRASTWTNANGRAPSISIALPDGPGSDILFERLSADLGQVGIAAERAENRRSADLVLRDRVARFAGTRWFLNQFNCKVSPQVCSEDVDFLVSLSVDAQSPDEEASYLIEAEQSLTSLNYYIPLGAPIRWAQVRSDVEGFSENPWAFHPLFPLTRAPI</sequence>
<evidence type="ECO:0000259" key="3">
    <source>
        <dbReference type="Pfam" id="PF00496"/>
    </source>
</evidence>
<dbReference type="AlphaFoldDB" id="A0A1I5L3I2"/>
<evidence type="ECO:0000313" key="4">
    <source>
        <dbReference type="EMBL" id="SFO91857.1"/>
    </source>
</evidence>
<dbReference type="SUPFAM" id="SSF53850">
    <property type="entry name" value="Periplasmic binding protein-like II"/>
    <property type="match status" value="1"/>
</dbReference>
<dbReference type="OrthoDB" id="9803988at2"/>